<evidence type="ECO:0008006" key="4">
    <source>
        <dbReference type="Google" id="ProtNLM"/>
    </source>
</evidence>
<dbReference type="SUPFAM" id="SSF53756">
    <property type="entry name" value="UDP-Glycosyltransferase/glycogen phosphorylase"/>
    <property type="match status" value="1"/>
</dbReference>
<name>A0A1F7RYF3_9BACT</name>
<gene>
    <name evidence="2" type="ORF">A2W05_03020</name>
</gene>
<dbReference type="EMBL" id="MGDE01000112">
    <property type="protein sequence ID" value="OGL45887.1"/>
    <property type="molecule type" value="Genomic_DNA"/>
</dbReference>
<accession>A0A1F7RYF3</accession>
<reference evidence="2 3" key="1">
    <citation type="journal article" date="2016" name="Nat. Commun.">
        <title>Thousands of microbial genomes shed light on interconnected biogeochemical processes in an aquifer system.</title>
        <authorList>
            <person name="Anantharaman K."/>
            <person name="Brown C.T."/>
            <person name="Hug L.A."/>
            <person name="Sharon I."/>
            <person name="Castelle C.J."/>
            <person name="Probst A.J."/>
            <person name="Thomas B.C."/>
            <person name="Singh A."/>
            <person name="Wilkins M.J."/>
            <person name="Karaoz U."/>
            <person name="Brodie E.L."/>
            <person name="Williams K.H."/>
            <person name="Hubbard S.S."/>
            <person name="Banfield J.F."/>
        </authorList>
    </citation>
    <scope>NUCLEOTIDE SEQUENCE [LARGE SCALE GENOMIC DNA]</scope>
</reference>
<keyword evidence="1" id="KW-0472">Membrane</keyword>
<dbReference type="Proteomes" id="UP000178797">
    <property type="component" value="Unassembled WGS sequence"/>
</dbReference>
<keyword evidence="1" id="KW-1133">Transmembrane helix</keyword>
<evidence type="ECO:0000313" key="2">
    <source>
        <dbReference type="EMBL" id="OGL45887.1"/>
    </source>
</evidence>
<keyword evidence="1" id="KW-0812">Transmembrane</keyword>
<dbReference type="AlphaFoldDB" id="A0A1F7RYF3"/>
<proteinExistence type="predicted"/>
<evidence type="ECO:0000256" key="1">
    <source>
        <dbReference type="SAM" id="Phobius"/>
    </source>
</evidence>
<sequence length="509" mass="58658">MADHGIHGEFKKVFDFLSAINQTAYKNVYLLSNEVLSKNPFSNNFLRRFLNRENPELPDSLKVFSRLLTYYLKSFVYFGIYLSFFAVFYISRLRYAVNPHLRELILIDTFFLIDRIEDSGNYEDTYFVGLKEILEKLGKHYAYLPVFYTTKNPARLFKTFRLLKKNRIPVLTEYQLLSAGDLFRLFYFILKYPIDVLIFVRNIREDTYEAKLLKAELIDNLRFTTFLKFSRYLQGRKIASLVCEKIKLISWFENQTIDKNLYKGIREGENKIKIYGAQPFIFSKSILNILADENEAKFGVVPDRMVVSGSYFIPEDSALDFVVGPSFRYKKLFTAALDEKNRSNIVILLPYFAEDAENILNLLNKTKIPVRNIIVKAHPATPTERFKCIIPKGAKVSSADAYEIFRTAKIVIGAASGTLIEAVSLGIPVICIKGVQGFDYNPLLVYGKGIIWDEAVNTRDLERLLATFESALNNIDELDGIKKIASKYKNMFFCEPSDESIIKVYGLDC</sequence>
<organism evidence="2 3">
    <name type="scientific">Candidatus Schekmanbacteria bacterium RBG_16_38_10</name>
    <dbReference type="NCBI Taxonomy" id="1817879"/>
    <lineage>
        <taxon>Bacteria</taxon>
        <taxon>Candidatus Schekmaniibacteriota</taxon>
    </lineage>
</organism>
<comment type="caution">
    <text evidence="2">The sequence shown here is derived from an EMBL/GenBank/DDBJ whole genome shotgun (WGS) entry which is preliminary data.</text>
</comment>
<protein>
    <recommendedName>
        <fullName evidence="4">Lipid-A-disaccharide synthase</fullName>
    </recommendedName>
</protein>
<evidence type="ECO:0000313" key="3">
    <source>
        <dbReference type="Proteomes" id="UP000178797"/>
    </source>
</evidence>
<feature type="transmembrane region" description="Helical" evidence="1">
    <location>
        <begin position="70"/>
        <end position="90"/>
    </location>
</feature>